<dbReference type="EMBL" id="UGYV01000001">
    <property type="protein sequence ID" value="SUI80637.1"/>
    <property type="molecule type" value="Genomic_DNA"/>
</dbReference>
<accession>A0A380AGR4</accession>
<reference evidence="2 3" key="1">
    <citation type="submission" date="2018-06" db="EMBL/GenBank/DDBJ databases">
        <authorList>
            <consortium name="Pathogen Informatics"/>
            <person name="Doyle S."/>
        </authorList>
    </citation>
    <scope>NUCLEOTIDE SEQUENCE [LARGE SCALE GENOMIC DNA]</scope>
    <source>
        <strain evidence="2 3">NCTC10736</strain>
    </source>
</reference>
<sequence length="174" mass="20432">MSGNVSVPDYLDIPSDEQDNFYSDDDLFKIQSWGADLSFRELISRYDEDELVKPELQRHYVWDKSEASRFIDSILLGLPVPSIFLAKTPSEKLLIIDGYQRLMTVRDYVKGIFSKDGKVFKLSRTDKIHERWKGKAFSELQEDERRKIRNTTIHAIIFMQRSQDPEDTSLFQVF</sequence>
<evidence type="ECO:0000259" key="1">
    <source>
        <dbReference type="Pfam" id="PF03235"/>
    </source>
</evidence>
<dbReference type="AlphaFoldDB" id="A0A380AGR4"/>
<dbReference type="Pfam" id="PF03235">
    <property type="entry name" value="GmrSD_N"/>
    <property type="match status" value="1"/>
</dbReference>
<name>A0A380AGR4_9GAMM</name>
<dbReference type="InterPro" id="IPR004919">
    <property type="entry name" value="GmrSD_N"/>
</dbReference>
<feature type="domain" description="GmrSD restriction endonucleases N-terminal" evidence="1">
    <location>
        <begin position="41"/>
        <end position="161"/>
    </location>
</feature>
<proteinExistence type="predicted"/>
<dbReference type="Proteomes" id="UP000255061">
    <property type="component" value="Unassembled WGS sequence"/>
</dbReference>
<evidence type="ECO:0000313" key="2">
    <source>
        <dbReference type="EMBL" id="SUI80637.1"/>
    </source>
</evidence>
<organism evidence="2 3">
    <name type="scientific">Shewanella morhuae</name>
    <dbReference type="NCBI Taxonomy" id="365591"/>
    <lineage>
        <taxon>Bacteria</taxon>
        <taxon>Pseudomonadati</taxon>
        <taxon>Pseudomonadota</taxon>
        <taxon>Gammaproteobacteria</taxon>
        <taxon>Alteromonadales</taxon>
        <taxon>Shewanellaceae</taxon>
        <taxon>Shewanella</taxon>
    </lineage>
</organism>
<dbReference type="PANTHER" id="PTHR39639:SF1">
    <property type="entry name" value="DUF262 DOMAIN-CONTAINING PROTEIN"/>
    <property type="match status" value="1"/>
</dbReference>
<dbReference type="PANTHER" id="PTHR39639">
    <property type="entry name" value="CHROMOSOME 16, WHOLE GENOME SHOTGUN SEQUENCE"/>
    <property type="match status" value="1"/>
</dbReference>
<gene>
    <name evidence="2" type="ORF">NCTC10736_02309</name>
</gene>
<dbReference type="RefSeq" id="WP_220271684.1">
    <property type="nucleotide sequence ID" value="NZ_UGYV01000001.1"/>
</dbReference>
<protein>
    <submittedName>
        <fullName evidence="2">Uncharacterized conserved protein</fullName>
    </submittedName>
</protein>
<evidence type="ECO:0000313" key="3">
    <source>
        <dbReference type="Proteomes" id="UP000255061"/>
    </source>
</evidence>